<dbReference type="SUPFAM" id="SSF110857">
    <property type="entry name" value="Gamma-glutamyl cyclotransferase-like"/>
    <property type="match status" value="1"/>
</dbReference>
<evidence type="ECO:0000256" key="2">
    <source>
        <dbReference type="ARBA" id="ARBA00023239"/>
    </source>
</evidence>
<keyword evidence="2" id="KW-0456">Lyase</keyword>
<dbReference type="EMBL" id="ML743285">
    <property type="protein sequence ID" value="KAE8144087.1"/>
    <property type="molecule type" value="Genomic_DNA"/>
</dbReference>
<gene>
    <name evidence="5" type="ORF">BDV25DRAFT_12468</name>
</gene>
<dbReference type="InterPro" id="IPR013024">
    <property type="entry name" value="GGCT-like"/>
</dbReference>
<dbReference type="PANTHER" id="PTHR12935:SF0">
    <property type="entry name" value="GAMMA-GLUTAMYLCYCLOTRANSFERASE"/>
    <property type="match status" value="1"/>
</dbReference>
<accession>A0A5N6TCS7</accession>
<reference evidence="5 6" key="1">
    <citation type="submission" date="2019-04" db="EMBL/GenBank/DDBJ databases">
        <title>Friends and foes A comparative genomics study of 23 Aspergillus species from section Flavi.</title>
        <authorList>
            <consortium name="DOE Joint Genome Institute"/>
            <person name="Kjaerbolling I."/>
            <person name="Vesth T."/>
            <person name="Frisvad J.C."/>
            <person name="Nybo J.L."/>
            <person name="Theobald S."/>
            <person name="Kildgaard S."/>
            <person name="Isbrandt T."/>
            <person name="Kuo A."/>
            <person name="Sato A."/>
            <person name="Lyhne E.K."/>
            <person name="Kogle M.E."/>
            <person name="Wiebenga A."/>
            <person name="Kun R.S."/>
            <person name="Lubbers R.J."/>
            <person name="Makela M.R."/>
            <person name="Barry K."/>
            <person name="Chovatia M."/>
            <person name="Clum A."/>
            <person name="Daum C."/>
            <person name="Haridas S."/>
            <person name="He G."/>
            <person name="LaButti K."/>
            <person name="Lipzen A."/>
            <person name="Mondo S."/>
            <person name="Riley R."/>
            <person name="Salamov A."/>
            <person name="Simmons B.A."/>
            <person name="Magnuson J.K."/>
            <person name="Henrissat B."/>
            <person name="Mortensen U.H."/>
            <person name="Larsen T.O."/>
            <person name="Devries R.P."/>
            <person name="Grigoriev I.V."/>
            <person name="Machida M."/>
            <person name="Baker S.E."/>
            <person name="Andersen M.R."/>
        </authorList>
    </citation>
    <scope>NUCLEOTIDE SEQUENCE [LARGE SCALE GENOMIC DNA]</scope>
    <source>
        <strain evidence="5 6">IBT 18842</strain>
    </source>
</reference>
<dbReference type="PANTHER" id="PTHR12935">
    <property type="entry name" value="GAMMA-GLUTAMYLCYCLOTRANSFERASE"/>
    <property type="match status" value="1"/>
</dbReference>
<evidence type="ECO:0000313" key="5">
    <source>
        <dbReference type="EMBL" id="KAE8144087.1"/>
    </source>
</evidence>
<keyword evidence="6" id="KW-1185">Reference proteome</keyword>
<dbReference type="CDD" id="cd06661">
    <property type="entry name" value="GGCT_like"/>
    <property type="match status" value="1"/>
</dbReference>
<evidence type="ECO:0000256" key="3">
    <source>
        <dbReference type="PIRSR" id="PIRSR617939-2"/>
    </source>
</evidence>
<proteinExistence type="predicted"/>
<feature type="binding site" evidence="3">
    <location>
        <begin position="52"/>
        <end position="57"/>
    </location>
    <ligand>
        <name>substrate</name>
    </ligand>
</feature>
<dbReference type="Gene3D" id="3.10.490.10">
    <property type="entry name" value="Gamma-glutamyl cyclotransferase-like"/>
    <property type="match status" value="1"/>
</dbReference>
<evidence type="ECO:0000256" key="1">
    <source>
        <dbReference type="ARBA" id="ARBA00012346"/>
    </source>
</evidence>
<dbReference type="GO" id="GO:0003839">
    <property type="term" value="F:gamma-glutamylcyclotransferase activity"/>
    <property type="evidence" value="ECO:0007669"/>
    <property type="project" value="UniProtKB-EC"/>
</dbReference>
<dbReference type="OrthoDB" id="2924818at2759"/>
<evidence type="ECO:0000313" key="6">
    <source>
        <dbReference type="Proteomes" id="UP000325780"/>
    </source>
</evidence>
<feature type="compositionally biased region" description="Basic and acidic residues" evidence="4">
    <location>
        <begin position="148"/>
        <end position="160"/>
    </location>
</feature>
<name>A0A5N6TCS7_ASPAV</name>
<feature type="region of interest" description="Disordered" evidence="4">
    <location>
        <begin position="1"/>
        <end position="22"/>
    </location>
</feature>
<evidence type="ECO:0000256" key="4">
    <source>
        <dbReference type="SAM" id="MobiDB-lite"/>
    </source>
</evidence>
<dbReference type="AlphaFoldDB" id="A0A5N6TCS7"/>
<organism evidence="5 6">
    <name type="scientific">Aspergillus avenaceus</name>
    <dbReference type="NCBI Taxonomy" id="36643"/>
    <lineage>
        <taxon>Eukaryota</taxon>
        <taxon>Fungi</taxon>
        <taxon>Dikarya</taxon>
        <taxon>Ascomycota</taxon>
        <taxon>Pezizomycotina</taxon>
        <taxon>Eurotiomycetes</taxon>
        <taxon>Eurotiomycetidae</taxon>
        <taxon>Eurotiales</taxon>
        <taxon>Aspergillaceae</taxon>
        <taxon>Aspergillus</taxon>
        <taxon>Aspergillus subgen. Circumdati</taxon>
    </lineage>
</organism>
<protein>
    <recommendedName>
        <fullName evidence="1">gamma-glutamylcyclotransferase</fullName>
        <ecNumber evidence="1">4.3.2.9</ecNumber>
    </recommendedName>
</protein>
<dbReference type="EC" id="4.3.2.9" evidence="1"/>
<sequence>MQIENTTAMIPPPIEPDPDRDHSTKITINLSMDEMATTQEIPPQSMTPRSLYFAYGSNLSFTQMRLRCTGNPDRSSKPIAIARLDHWRWLICQAGYANVVPPAALRVSKEFEDFGDEVPVSGDEDAVFGVLFDMDVADEKLLDVHEGVDHHAGPSQHPDRVPVSVRPTEQGQGDYNKWYVPATVTTWLDEEHQRRWGGDVVNILVYVDENRARVSAPKVEYISRMNRAIREAETIGFPKKWAEDVMRKSIPLV</sequence>
<dbReference type="Proteomes" id="UP000325780">
    <property type="component" value="Unassembled WGS sequence"/>
</dbReference>
<dbReference type="InterPro" id="IPR036568">
    <property type="entry name" value="GGCT-like_sf"/>
</dbReference>
<feature type="region of interest" description="Disordered" evidence="4">
    <location>
        <begin position="148"/>
        <end position="169"/>
    </location>
</feature>
<dbReference type="InterPro" id="IPR017939">
    <property type="entry name" value="G-Glutamylcylcotransferase"/>
</dbReference>